<evidence type="ECO:0000313" key="1">
    <source>
        <dbReference type="EMBL" id="SNW62224.1"/>
    </source>
</evidence>
<dbReference type="GeneID" id="35382095"/>
<dbReference type="KEGG" id="vg:35382095"/>
<organism evidence="1">
    <name type="scientific">Orpheovirus IHUMI-LCC2</name>
    <dbReference type="NCBI Taxonomy" id="2023057"/>
    <lineage>
        <taxon>Viruses</taxon>
        <taxon>Varidnaviria</taxon>
        <taxon>Bamfordvirae</taxon>
        <taxon>Nucleocytoviricota</taxon>
        <taxon>Megaviricetes</taxon>
        <taxon>Pimascovirales</taxon>
        <taxon>Ocovirineae</taxon>
        <taxon>Orpheoviridae</taxon>
        <taxon>Alphaorpheovirus</taxon>
        <taxon>Alphaorpheovirus massiliense</taxon>
    </lineage>
</organism>
<reference evidence="1" key="1">
    <citation type="submission" date="2017-08" db="EMBL/GenBank/DDBJ databases">
        <authorList>
            <consortium name="Urmite Genomes"/>
        </authorList>
    </citation>
    <scope>NUCLEOTIDE SEQUENCE [LARGE SCALE GENOMIC DNA]</scope>
    <source>
        <strain evidence="1">IHUMI-LCC2</strain>
    </source>
</reference>
<gene>
    <name evidence="1" type="ORF">ORPV_320</name>
</gene>
<keyword evidence="2" id="KW-1185">Reference proteome</keyword>
<evidence type="ECO:0000313" key="2">
    <source>
        <dbReference type="Proteomes" id="UP000236316"/>
    </source>
</evidence>
<dbReference type="EMBL" id="LT906555">
    <property type="protein sequence ID" value="SNW62224.1"/>
    <property type="molecule type" value="Genomic_DNA"/>
</dbReference>
<dbReference type="RefSeq" id="YP_009448526.1">
    <property type="nucleotide sequence ID" value="NC_036594.1"/>
</dbReference>
<proteinExistence type="predicted"/>
<protein>
    <submittedName>
        <fullName evidence="1">Uncharacterized protein</fullName>
    </submittedName>
</protein>
<sequence length="100" mass="11720">MPTLNYTLSLGNVYEKGEDFEYDYIGETVRENIEDVLIVISKQCEFTYTLQQEGRDTLCGTYLLNSDEDGYDYIGESLREDLEDKLDYSKDFKLTYSLTY</sequence>
<name>A0A2I2L3W9_9VIRU</name>
<dbReference type="Proteomes" id="UP000236316">
    <property type="component" value="Segment"/>
</dbReference>
<accession>A0A2I2L3W9</accession>